<proteinExistence type="predicted"/>
<dbReference type="RefSeq" id="WP_170830371.1">
    <property type="nucleotide sequence ID" value="NZ_FNGA01000004.1"/>
</dbReference>
<dbReference type="STRING" id="246191.SAMN05660337_2597"/>
<protein>
    <submittedName>
        <fullName evidence="1">Uncharacterized protein</fullName>
    </submittedName>
</protein>
<dbReference type="EMBL" id="FNGA01000004">
    <property type="protein sequence ID" value="SDL31071.1"/>
    <property type="molecule type" value="Genomic_DNA"/>
</dbReference>
<dbReference type="AlphaFoldDB" id="A0A1G9J176"/>
<reference evidence="2" key="1">
    <citation type="submission" date="2016-10" db="EMBL/GenBank/DDBJ databases">
        <authorList>
            <person name="Varghese N."/>
            <person name="Submissions S."/>
        </authorList>
    </citation>
    <scope>NUCLEOTIDE SEQUENCE [LARGE SCALE GENOMIC DNA]</scope>
    <source>
        <strain evidence="2">DSM 16995</strain>
    </source>
</reference>
<organism evidence="1 2">
    <name type="scientific">Maridesulfovibrio ferrireducens</name>
    <dbReference type="NCBI Taxonomy" id="246191"/>
    <lineage>
        <taxon>Bacteria</taxon>
        <taxon>Pseudomonadati</taxon>
        <taxon>Thermodesulfobacteriota</taxon>
        <taxon>Desulfovibrionia</taxon>
        <taxon>Desulfovibrionales</taxon>
        <taxon>Desulfovibrionaceae</taxon>
        <taxon>Maridesulfovibrio</taxon>
    </lineage>
</organism>
<keyword evidence="2" id="KW-1185">Reference proteome</keyword>
<gene>
    <name evidence="1" type="ORF">SAMN05660337_2597</name>
</gene>
<sequence>MQERYCKCGNQVIVQYQNKRSEDWFTRFWIMGSTFGKTVRVCPHCGNPLNIDSLK</sequence>
<evidence type="ECO:0000313" key="1">
    <source>
        <dbReference type="EMBL" id="SDL31071.1"/>
    </source>
</evidence>
<evidence type="ECO:0000313" key="2">
    <source>
        <dbReference type="Proteomes" id="UP000199053"/>
    </source>
</evidence>
<name>A0A1G9J176_9BACT</name>
<accession>A0A1G9J176</accession>
<dbReference type="Proteomes" id="UP000199053">
    <property type="component" value="Unassembled WGS sequence"/>
</dbReference>